<keyword evidence="1" id="KW-0472">Membrane</keyword>
<keyword evidence="1" id="KW-0812">Transmembrane</keyword>
<sequence>MGDVDSSTILPNLIVGCVAVAVGVLIVLFRRSAYRSIVARSKPSFVRVAERVNRGRGPFWVGFAGAGGVLVGAVMLVWGFAGLSQLAS</sequence>
<keyword evidence="3" id="KW-1185">Reference proteome</keyword>
<evidence type="ECO:0000313" key="2">
    <source>
        <dbReference type="EMBL" id="MBB2975063.1"/>
    </source>
</evidence>
<organism evidence="2 3">
    <name type="scientific">Microbacterium endophyticum</name>
    <dbReference type="NCBI Taxonomy" id="1526412"/>
    <lineage>
        <taxon>Bacteria</taxon>
        <taxon>Bacillati</taxon>
        <taxon>Actinomycetota</taxon>
        <taxon>Actinomycetes</taxon>
        <taxon>Micrococcales</taxon>
        <taxon>Microbacteriaceae</taxon>
        <taxon>Microbacterium</taxon>
    </lineage>
</organism>
<accession>A0A7W4V2P7</accession>
<feature type="transmembrane region" description="Helical" evidence="1">
    <location>
        <begin position="59"/>
        <end position="81"/>
    </location>
</feature>
<protein>
    <submittedName>
        <fullName evidence="2">Uncharacterized protein</fullName>
    </submittedName>
</protein>
<proteinExistence type="predicted"/>
<evidence type="ECO:0000256" key="1">
    <source>
        <dbReference type="SAM" id="Phobius"/>
    </source>
</evidence>
<keyword evidence="1" id="KW-1133">Transmembrane helix</keyword>
<feature type="transmembrane region" description="Helical" evidence="1">
    <location>
        <begin position="12"/>
        <end position="30"/>
    </location>
</feature>
<evidence type="ECO:0000313" key="3">
    <source>
        <dbReference type="Proteomes" id="UP000529310"/>
    </source>
</evidence>
<gene>
    <name evidence="2" type="ORF">FHX49_000604</name>
</gene>
<dbReference type="AlphaFoldDB" id="A0A7W4V2P7"/>
<dbReference type="Proteomes" id="UP000529310">
    <property type="component" value="Unassembled WGS sequence"/>
</dbReference>
<reference evidence="2 3" key="1">
    <citation type="submission" date="2020-08" db="EMBL/GenBank/DDBJ databases">
        <title>Sequencing the genomes of 1000 actinobacteria strains.</title>
        <authorList>
            <person name="Klenk H.-P."/>
        </authorList>
    </citation>
    <scope>NUCLEOTIDE SEQUENCE [LARGE SCALE GENOMIC DNA]</scope>
    <source>
        <strain evidence="2 3">DSM 27099</strain>
    </source>
</reference>
<name>A0A7W4V2P7_9MICO</name>
<comment type="caution">
    <text evidence="2">The sequence shown here is derived from an EMBL/GenBank/DDBJ whole genome shotgun (WGS) entry which is preliminary data.</text>
</comment>
<dbReference type="EMBL" id="JACHWQ010000001">
    <property type="protein sequence ID" value="MBB2975063.1"/>
    <property type="molecule type" value="Genomic_DNA"/>
</dbReference>